<reference evidence="9" key="1">
    <citation type="submission" date="2017-06" db="EMBL/GenBank/DDBJ databases">
        <title>Novel phages from South African skin metaviromes.</title>
        <authorList>
            <person name="van Zyl L.J."/>
            <person name="Abrahams Y."/>
            <person name="Stander E.A."/>
            <person name="Kirby B.M."/>
            <person name="Clavaud C."/>
            <person name="Farcet C."/>
            <person name="Breton L."/>
            <person name="Trindade M.I."/>
        </authorList>
    </citation>
    <scope>NUCLEOTIDE SEQUENCE</scope>
</reference>
<keyword evidence="2" id="KW-0805">Transcription regulation</keyword>
<dbReference type="EMBL" id="MF417924">
    <property type="protein sequence ID" value="ASN71406.1"/>
    <property type="molecule type" value="Genomic_DNA"/>
</dbReference>
<organism evidence="9">
    <name type="scientific">uncultured Caudovirales phage</name>
    <dbReference type="NCBI Taxonomy" id="2100421"/>
    <lineage>
        <taxon>Viruses</taxon>
        <taxon>Duplodnaviria</taxon>
        <taxon>Heunggongvirae</taxon>
        <taxon>Uroviricota</taxon>
        <taxon>Caudoviricetes</taxon>
        <taxon>Peduoviridae</taxon>
        <taxon>Maltschvirus</taxon>
        <taxon>Maltschvirus maltsch</taxon>
    </lineage>
</organism>
<dbReference type="EMBL" id="MF417993">
    <property type="protein sequence ID" value="ASN73005.1"/>
    <property type="molecule type" value="Genomic_DNA"/>
</dbReference>
<dbReference type="EMBL" id="MF417917">
    <property type="protein sequence ID" value="ASN71036.1"/>
    <property type="molecule type" value="Genomic_DNA"/>
</dbReference>
<dbReference type="InterPro" id="IPR038722">
    <property type="entry name" value="Ner_HTH_dom"/>
</dbReference>
<evidence type="ECO:0000313" key="11">
    <source>
        <dbReference type="EMBL" id="ASN71138.1"/>
    </source>
</evidence>
<evidence type="ECO:0000313" key="10">
    <source>
        <dbReference type="EMBL" id="ASN71036.1"/>
    </source>
</evidence>
<gene>
    <name evidence="9" type="ORF">3F5_2</name>
    <name evidence="11" type="ORF">3S10_49</name>
    <name evidence="12" type="ORF">7AX5_48</name>
    <name evidence="10" type="ORF">7F10_48</name>
    <name evidence="13" type="ORF">7S12_46</name>
    <name evidence="8" type="ORF">8AX4_2</name>
    <name evidence="15" type="ORF">8F10_13</name>
    <name evidence="7" type="ORF">8S3_2</name>
    <name evidence="14" type="ORF">9F3_46</name>
</gene>
<dbReference type="SUPFAM" id="SSF47413">
    <property type="entry name" value="lambda repressor-like DNA-binding domains"/>
    <property type="match status" value="1"/>
</dbReference>
<feature type="domain" description="Ner winged helix-turn-helix DNA-binding" evidence="6">
    <location>
        <begin position="17"/>
        <end position="81"/>
    </location>
</feature>
<feature type="compositionally biased region" description="Basic and acidic residues" evidence="5">
    <location>
        <begin position="109"/>
        <end position="122"/>
    </location>
</feature>
<sequence length="122" mass="13807">MDSHNIPLDLDSRWEWVKYQLRIRGTSIADLARDAGLNESAFRNAKRRAYPRVERDIANALGMLPGQIWPERWNADGTPLRLRPNRAESNVSPTGKDTGESSKGNNNPAERDDQQHRGNDDA</sequence>
<evidence type="ECO:0000313" key="14">
    <source>
        <dbReference type="EMBL" id="ASN71406.1"/>
    </source>
</evidence>
<protein>
    <submittedName>
        <fullName evidence="9">Putative Ner-like protein</fullName>
    </submittedName>
</protein>
<dbReference type="InterPro" id="IPR010982">
    <property type="entry name" value="Lambda_DNA-bd_dom_sf"/>
</dbReference>
<evidence type="ECO:0000313" key="8">
    <source>
        <dbReference type="EMBL" id="ASN67631.1"/>
    </source>
</evidence>
<evidence type="ECO:0000313" key="12">
    <source>
        <dbReference type="EMBL" id="ASN71307.1"/>
    </source>
</evidence>
<dbReference type="GO" id="GO:0003677">
    <property type="term" value="F:DNA binding"/>
    <property type="evidence" value="ECO:0007669"/>
    <property type="project" value="UniProtKB-KW"/>
</dbReference>
<evidence type="ECO:0000313" key="15">
    <source>
        <dbReference type="EMBL" id="ASN73005.1"/>
    </source>
</evidence>
<evidence type="ECO:0000256" key="5">
    <source>
        <dbReference type="SAM" id="MobiDB-lite"/>
    </source>
</evidence>
<dbReference type="EMBL" id="MF417858">
    <property type="protein sequence ID" value="ASN67605.1"/>
    <property type="molecule type" value="Genomic_DNA"/>
</dbReference>
<evidence type="ECO:0000313" key="9">
    <source>
        <dbReference type="EMBL" id="ASN67687.1"/>
    </source>
</evidence>
<evidence type="ECO:0000313" key="13">
    <source>
        <dbReference type="EMBL" id="ASN71359.1"/>
    </source>
</evidence>
<keyword evidence="3" id="KW-0238">DNA-binding</keyword>
<dbReference type="EMBL" id="MF417919">
    <property type="protein sequence ID" value="ASN71138.1"/>
    <property type="molecule type" value="Genomic_DNA"/>
</dbReference>
<evidence type="ECO:0000256" key="3">
    <source>
        <dbReference type="ARBA" id="ARBA00023125"/>
    </source>
</evidence>
<dbReference type="Gene3D" id="1.10.260.40">
    <property type="entry name" value="lambda repressor-like DNA-binding domains"/>
    <property type="match status" value="1"/>
</dbReference>
<comment type="similarity">
    <text evidence="1">Belongs to the ner transcriptional regulatory family.</text>
</comment>
<feature type="region of interest" description="Disordered" evidence="5">
    <location>
        <begin position="69"/>
        <end position="122"/>
    </location>
</feature>
<evidence type="ECO:0000256" key="2">
    <source>
        <dbReference type="ARBA" id="ARBA00023015"/>
    </source>
</evidence>
<accession>A0A2H4J3B6</accession>
<name>A0A2H4J3B6_9CAUD</name>
<keyword evidence="4" id="KW-0804">Transcription</keyword>
<dbReference type="EMBL" id="MF417922">
    <property type="protein sequence ID" value="ASN71307.1"/>
    <property type="molecule type" value="Genomic_DNA"/>
</dbReference>
<dbReference type="EMBL" id="MF417923">
    <property type="protein sequence ID" value="ASN71359.1"/>
    <property type="molecule type" value="Genomic_DNA"/>
</dbReference>
<evidence type="ECO:0000256" key="4">
    <source>
        <dbReference type="ARBA" id="ARBA00023163"/>
    </source>
</evidence>
<evidence type="ECO:0000313" key="7">
    <source>
        <dbReference type="EMBL" id="ASN67605.1"/>
    </source>
</evidence>
<dbReference type="EMBL" id="MF417860">
    <property type="protein sequence ID" value="ASN67631.1"/>
    <property type="molecule type" value="Genomic_DNA"/>
</dbReference>
<evidence type="ECO:0000259" key="6">
    <source>
        <dbReference type="Pfam" id="PF13693"/>
    </source>
</evidence>
<feature type="compositionally biased region" description="Polar residues" evidence="5">
    <location>
        <begin position="87"/>
        <end position="108"/>
    </location>
</feature>
<dbReference type="Pfam" id="PF13693">
    <property type="entry name" value="HTH_35"/>
    <property type="match status" value="1"/>
</dbReference>
<dbReference type="EMBL" id="MF417864">
    <property type="protein sequence ID" value="ASN67687.1"/>
    <property type="molecule type" value="Genomic_DNA"/>
</dbReference>
<evidence type="ECO:0000256" key="1">
    <source>
        <dbReference type="ARBA" id="ARBA00006157"/>
    </source>
</evidence>
<proteinExistence type="inferred from homology"/>